<dbReference type="InterPro" id="IPR009057">
    <property type="entry name" value="Homeodomain-like_sf"/>
</dbReference>
<evidence type="ECO:0000259" key="4">
    <source>
        <dbReference type="PROSITE" id="PS01124"/>
    </source>
</evidence>
<dbReference type="Pfam" id="PF14525">
    <property type="entry name" value="AraC_binding_2"/>
    <property type="match status" value="1"/>
</dbReference>
<dbReference type="SMART" id="SM00342">
    <property type="entry name" value="HTH_ARAC"/>
    <property type="match status" value="1"/>
</dbReference>
<dbReference type="InterPro" id="IPR035418">
    <property type="entry name" value="AraC-bd_2"/>
</dbReference>
<keyword evidence="3" id="KW-0804">Transcription</keyword>
<accession>A0ABU4FD00</accession>
<dbReference type="Gene3D" id="1.10.10.60">
    <property type="entry name" value="Homeodomain-like"/>
    <property type="match status" value="1"/>
</dbReference>
<evidence type="ECO:0000256" key="2">
    <source>
        <dbReference type="ARBA" id="ARBA00023125"/>
    </source>
</evidence>
<gene>
    <name evidence="5" type="ORF">R5A26_18540</name>
</gene>
<keyword evidence="6" id="KW-1185">Reference proteome</keyword>
<dbReference type="RefSeq" id="WP_317772096.1">
    <property type="nucleotide sequence ID" value="NZ_JAWMAJ010000055.1"/>
</dbReference>
<dbReference type="PROSITE" id="PS01124">
    <property type="entry name" value="HTH_ARAC_FAMILY_2"/>
    <property type="match status" value="1"/>
</dbReference>
<protein>
    <submittedName>
        <fullName evidence="5">AraC family transcriptional regulator</fullName>
    </submittedName>
</protein>
<organism evidence="5 6">
    <name type="scientific">Streptomyces prunicolor</name>
    <dbReference type="NCBI Taxonomy" id="67348"/>
    <lineage>
        <taxon>Bacteria</taxon>
        <taxon>Bacillati</taxon>
        <taxon>Actinomycetota</taxon>
        <taxon>Actinomycetes</taxon>
        <taxon>Kitasatosporales</taxon>
        <taxon>Streptomycetaceae</taxon>
        <taxon>Streptomyces</taxon>
    </lineage>
</organism>
<dbReference type="PANTHER" id="PTHR46796:SF12">
    <property type="entry name" value="HTH-TYPE DNA-BINDING TRANSCRIPTIONAL ACTIVATOR EUTR"/>
    <property type="match status" value="1"/>
</dbReference>
<evidence type="ECO:0000313" key="5">
    <source>
        <dbReference type="EMBL" id="MDV7217950.1"/>
    </source>
</evidence>
<dbReference type="EMBL" id="JAWMAJ010000055">
    <property type="protein sequence ID" value="MDV7217950.1"/>
    <property type="molecule type" value="Genomic_DNA"/>
</dbReference>
<evidence type="ECO:0000256" key="3">
    <source>
        <dbReference type="ARBA" id="ARBA00023163"/>
    </source>
</evidence>
<dbReference type="Proteomes" id="UP001187346">
    <property type="component" value="Unassembled WGS sequence"/>
</dbReference>
<reference evidence="5 6" key="1">
    <citation type="submission" date="2023-10" db="EMBL/GenBank/DDBJ databases">
        <title>Characterization of rhizosphere-enriched actinobacteria from wheat plants lab-grown on chernevaya soil.</title>
        <authorList>
            <person name="Tikhonova E.N."/>
            <person name="Konopkin A."/>
            <person name="Kravchenko I.K."/>
        </authorList>
    </citation>
    <scope>NUCLEOTIDE SEQUENCE [LARGE SCALE GENOMIC DNA]</scope>
    <source>
        <strain evidence="5 6">RR29</strain>
    </source>
</reference>
<keyword evidence="2" id="KW-0238">DNA-binding</keyword>
<proteinExistence type="predicted"/>
<feature type="domain" description="HTH araC/xylS-type" evidence="4">
    <location>
        <begin position="199"/>
        <end position="300"/>
    </location>
</feature>
<dbReference type="InterPro" id="IPR050204">
    <property type="entry name" value="AraC_XylS_family_regulators"/>
</dbReference>
<dbReference type="InterPro" id="IPR018060">
    <property type="entry name" value="HTH_AraC"/>
</dbReference>
<evidence type="ECO:0000313" key="6">
    <source>
        <dbReference type="Proteomes" id="UP001187346"/>
    </source>
</evidence>
<keyword evidence="1" id="KW-0805">Transcription regulation</keyword>
<comment type="caution">
    <text evidence="5">The sequence shown here is derived from an EMBL/GenBank/DDBJ whole genome shotgun (WGS) entry which is preliminary data.</text>
</comment>
<name>A0ABU4FD00_9ACTN</name>
<dbReference type="SUPFAM" id="SSF46689">
    <property type="entry name" value="Homeodomain-like"/>
    <property type="match status" value="1"/>
</dbReference>
<evidence type="ECO:0000256" key="1">
    <source>
        <dbReference type="ARBA" id="ARBA00023015"/>
    </source>
</evidence>
<sequence length="300" mass="32482">MLVRTSTIESVPQDEVTVSTYRFAELGPIHIGEVDFSGELRLETEDVGTGFYVHVPITGRFASRHRGVDLTVSRLGSALYHPGGGAVSARWPAGYRGLCVRIDMPAVETMLARLVGDRTSRRVSFDPVMNYADGFGRNWAALLVSVNRQIAAPGSLLSQPLVAGPLADSIVNGFLLAATHSHPEALGAPVTRARPVSVRTAIDIIESDPQAPLTLSLLADRCGVGPRALQKAFQAHLEMSPMEYVRDVRLRRAHEELRVADPATDSVAAVARRWGFAHLGRFAAAHEAKFGQKPLHTLRG</sequence>
<dbReference type="Pfam" id="PF12833">
    <property type="entry name" value="HTH_18"/>
    <property type="match status" value="1"/>
</dbReference>
<dbReference type="PANTHER" id="PTHR46796">
    <property type="entry name" value="HTH-TYPE TRANSCRIPTIONAL ACTIVATOR RHAS-RELATED"/>
    <property type="match status" value="1"/>
</dbReference>